<dbReference type="InParanoid" id="A0A0C3EU94"/>
<dbReference type="AlphaFoldDB" id="A0A0C3EU94"/>
<dbReference type="HOGENOM" id="CLU_327899_0_0_1"/>
<accession>A0A0C3EU94</accession>
<sequence>MDEHQPDIERYSLLDFTMAALRLKQRRDGENEEDGIRRFVAFVLTGHHPDHNQQVGIDVLANQLHPDEAHIIEDWRDYDSLNGITIDMPFQTPIAVYPIPRFEDTLKTDSKLSYPINTVQNGPETRVPMHKIPNCGFAKIDDRGVTRIFFPKLYQQETVTPLTMEQLATIYNECIRPAAVKVMPTAAGHWPPSYTAEQIRIHKHRRDAFAFGTVDVPGLSVYLFGQEVMKRIRNLEFGVDAFFGHTIRGTKGRTVHDPNDENDITDVLAEYLDLLILPRIRHADWYVDVALEYCLNDTVILWRTDSHIHIVRHALDVDEPVARRLSSVGSSCYARDVAAQLDDVSGFRLTPKTAGIASGVVYLNVYTTDKGPTYLSENGRYAKYITANEALSAKEGPIPFFEGLARVFRDASANYNGHARIEARVCLNNVLGYLRHLPADLLTRSLLTVDRHKWWAFKLIRLDAIHIALRYQRIAALDTRVNPAAISLTACLTFQANALMSRPGEGRAENDILRVCLPHKARAVDETDRDDEDDEDEDLSTEPYNPYGLFFYEKLCLPPITDCPRLATGRVLKISSIQRFFNNMDYADIRDLLDPVGVRPRAQIPATRIPNKAVRTKKVWVDDEDNVEMLFDLESKGFQMPTGGFDNGDDADAFVAEFNEDASLDRYCTIIWKQFLTDIMQKSPNPKGERKPSYLTLNQNDRLAGISNPFQNLNLKRLFTSVQVQICDQDVWNRHFDRLFPDKNAPRLSANAQGYTNTIWWPRHQRLVHRLPKSAVDAYRRQALALFNKLKWVPSTASDRIWQSKAKRGMLAFPKDLNGPAPIIALNPSLSGAAIAWQDEE</sequence>
<gene>
    <name evidence="1" type="ORF">PILCRDRAFT_17104</name>
</gene>
<keyword evidence="2" id="KW-1185">Reference proteome</keyword>
<organism evidence="1 2">
    <name type="scientific">Piloderma croceum (strain F 1598)</name>
    <dbReference type="NCBI Taxonomy" id="765440"/>
    <lineage>
        <taxon>Eukaryota</taxon>
        <taxon>Fungi</taxon>
        <taxon>Dikarya</taxon>
        <taxon>Basidiomycota</taxon>
        <taxon>Agaricomycotina</taxon>
        <taxon>Agaricomycetes</taxon>
        <taxon>Agaricomycetidae</taxon>
        <taxon>Atheliales</taxon>
        <taxon>Atheliaceae</taxon>
        <taxon>Piloderma</taxon>
    </lineage>
</organism>
<evidence type="ECO:0000313" key="2">
    <source>
        <dbReference type="Proteomes" id="UP000054166"/>
    </source>
</evidence>
<name>A0A0C3EU94_PILCF</name>
<dbReference type="EMBL" id="KN833327">
    <property type="protein sequence ID" value="KIM71411.1"/>
    <property type="molecule type" value="Genomic_DNA"/>
</dbReference>
<reference evidence="2" key="2">
    <citation type="submission" date="2015-01" db="EMBL/GenBank/DDBJ databases">
        <title>Evolutionary Origins and Diversification of the Mycorrhizal Mutualists.</title>
        <authorList>
            <consortium name="DOE Joint Genome Institute"/>
            <consortium name="Mycorrhizal Genomics Consortium"/>
            <person name="Kohler A."/>
            <person name="Kuo A."/>
            <person name="Nagy L.G."/>
            <person name="Floudas D."/>
            <person name="Copeland A."/>
            <person name="Barry K.W."/>
            <person name="Cichocki N."/>
            <person name="Veneault-Fourrey C."/>
            <person name="LaButti K."/>
            <person name="Lindquist E.A."/>
            <person name="Lipzen A."/>
            <person name="Lundell T."/>
            <person name="Morin E."/>
            <person name="Murat C."/>
            <person name="Riley R."/>
            <person name="Ohm R."/>
            <person name="Sun H."/>
            <person name="Tunlid A."/>
            <person name="Henrissat B."/>
            <person name="Grigoriev I.V."/>
            <person name="Hibbett D.S."/>
            <person name="Martin F."/>
        </authorList>
    </citation>
    <scope>NUCLEOTIDE SEQUENCE [LARGE SCALE GENOMIC DNA]</scope>
    <source>
        <strain evidence="2">F 1598</strain>
    </source>
</reference>
<evidence type="ECO:0000313" key="1">
    <source>
        <dbReference type="EMBL" id="KIM71411.1"/>
    </source>
</evidence>
<proteinExistence type="predicted"/>
<dbReference type="Proteomes" id="UP000054166">
    <property type="component" value="Unassembled WGS sequence"/>
</dbReference>
<dbReference type="OrthoDB" id="3261690at2759"/>
<reference evidence="1 2" key="1">
    <citation type="submission" date="2014-04" db="EMBL/GenBank/DDBJ databases">
        <authorList>
            <consortium name="DOE Joint Genome Institute"/>
            <person name="Kuo A."/>
            <person name="Tarkka M."/>
            <person name="Buscot F."/>
            <person name="Kohler A."/>
            <person name="Nagy L.G."/>
            <person name="Floudas D."/>
            <person name="Copeland A."/>
            <person name="Barry K.W."/>
            <person name="Cichocki N."/>
            <person name="Veneault-Fourrey C."/>
            <person name="LaButti K."/>
            <person name="Lindquist E.A."/>
            <person name="Lipzen A."/>
            <person name="Lundell T."/>
            <person name="Morin E."/>
            <person name="Murat C."/>
            <person name="Sun H."/>
            <person name="Tunlid A."/>
            <person name="Henrissat B."/>
            <person name="Grigoriev I.V."/>
            <person name="Hibbett D.S."/>
            <person name="Martin F."/>
            <person name="Nordberg H.P."/>
            <person name="Cantor M.N."/>
            <person name="Hua S.X."/>
        </authorList>
    </citation>
    <scope>NUCLEOTIDE SEQUENCE [LARGE SCALE GENOMIC DNA]</scope>
    <source>
        <strain evidence="1 2">F 1598</strain>
    </source>
</reference>
<dbReference type="STRING" id="765440.A0A0C3EU94"/>
<protein>
    <submittedName>
        <fullName evidence="1">Uncharacterized protein</fullName>
    </submittedName>
</protein>